<dbReference type="AlphaFoldDB" id="A0AAV2QX65"/>
<comment type="caution">
    <text evidence="3">The sequence shown here is derived from an EMBL/GenBank/DDBJ whole genome shotgun (WGS) entry which is preliminary data.</text>
</comment>
<dbReference type="EMBL" id="CAXKWB010012905">
    <property type="protein sequence ID" value="CAL4105907.1"/>
    <property type="molecule type" value="Genomic_DNA"/>
</dbReference>
<organism evidence="3 4">
    <name type="scientific">Meganyctiphanes norvegica</name>
    <name type="common">Northern krill</name>
    <name type="synonym">Thysanopoda norvegica</name>
    <dbReference type="NCBI Taxonomy" id="48144"/>
    <lineage>
        <taxon>Eukaryota</taxon>
        <taxon>Metazoa</taxon>
        <taxon>Ecdysozoa</taxon>
        <taxon>Arthropoda</taxon>
        <taxon>Crustacea</taxon>
        <taxon>Multicrustacea</taxon>
        <taxon>Malacostraca</taxon>
        <taxon>Eumalacostraca</taxon>
        <taxon>Eucarida</taxon>
        <taxon>Euphausiacea</taxon>
        <taxon>Euphausiidae</taxon>
        <taxon>Meganyctiphanes</taxon>
    </lineage>
</organism>
<dbReference type="Proteomes" id="UP001497623">
    <property type="component" value="Unassembled WGS sequence"/>
</dbReference>
<keyword evidence="1" id="KW-0862">Zinc</keyword>
<dbReference type="InterPro" id="IPR013087">
    <property type="entry name" value="Znf_C2H2_type"/>
</dbReference>
<gene>
    <name evidence="3" type="ORF">MNOR_LOCUS18204</name>
</gene>
<keyword evidence="4" id="KW-1185">Reference proteome</keyword>
<name>A0AAV2QX65_MEGNR</name>
<feature type="domain" description="C2H2-type" evidence="2">
    <location>
        <begin position="23"/>
        <end position="45"/>
    </location>
</feature>
<proteinExistence type="predicted"/>
<evidence type="ECO:0000313" key="4">
    <source>
        <dbReference type="Proteomes" id="UP001497623"/>
    </source>
</evidence>
<dbReference type="GO" id="GO:0008270">
    <property type="term" value="F:zinc ion binding"/>
    <property type="evidence" value="ECO:0007669"/>
    <property type="project" value="UniProtKB-KW"/>
</dbReference>
<evidence type="ECO:0000313" key="3">
    <source>
        <dbReference type="EMBL" id="CAL4105907.1"/>
    </source>
</evidence>
<sequence length="127" mass="15124">MLSKYQDLGLITSRPWVDNDCEFKCTKCDNTYKDANSYRNHLYMHRDYVKHWTRKFHIDHNNIFKASNGCLHRLSNRANLKFKIMFGEKGSADYPEALEFVNTFSQSLLTDFKHLSYENISEIINFQ</sequence>
<dbReference type="PROSITE" id="PS00028">
    <property type="entry name" value="ZINC_FINGER_C2H2_1"/>
    <property type="match status" value="1"/>
</dbReference>
<reference evidence="3 4" key="1">
    <citation type="submission" date="2024-05" db="EMBL/GenBank/DDBJ databases">
        <authorList>
            <person name="Wallberg A."/>
        </authorList>
    </citation>
    <scope>NUCLEOTIDE SEQUENCE [LARGE SCALE GENOMIC DNA]</scope>
</reference>
<dbReference type="PROSITE" id="PS50157">
    <property type="entry name" value="ZINC_FINGER_C2H2_2"/>
    <property type="match status" value="1"/>
</dbReference>
<evidence type="ECO:0000256" key="1">
    <source>
        <dbReference type="PROSITE-ProRule" id="PRU00042"/>
    </source>
</evidence>
<protein>
    <recommendedName>
        <fullName evidence="2">C2H2-type domain-containing protein</fullName>
    </recommendedName>
</protein>
<keyword evidence="1" id="KW-0863">Zinc-finger</keyword>
<keyword evidence="1" id="KW-0479">Metal-binding</keyword>
<accession>A0AAV2QX65</accession>
<evidence type="ECO:0000259" key="2">
    <source>
        <dbReference type="PROSITE" id="PS50157"/>
    </source>
</evidence>